<dbReference type="GO" id="GO:0016887">
    <property type="term" value="F:ATP hydrolysis activity"/>
    <property type="evidence" value="ECO:0007669"/>
    <property type="project" value="TreeGrafter"/>
</dbReference>
<evidence type="ECO:0000259" key="4">
    <source>
        <dbReference type="PROSITE" id="PS00662"/>
    </source>
</evidence>
<protein>
    <submittedName>
        <fullName evidence="5">Type II secretion system protein GspE</fullName>
    </submittedName>
</protein>
<dbReference type="EMBL" id="PCWA01000092">
    <property type="protein sequence ID" value="PIQ88682.1"/>
    <property type="molecule type" value="Genomic_DNA"/>
</dbReference>
<comment type="similarity">
    <text evidence="1">Belongs to the GSP E family.</text>
</comment>
<keyword evidence="2" id="KW-0547">Nucleotide-binding</keyword>
<accession>A0A2H0LWB1</accession>
<dbReference type="GO" id="GO:0005524">
    <property type="term" value="F:ATP binding"/>
    <property type="evidence" value="ECO:0007669"/>
    <property type="project" value="UniProtKB-KW"/>
</dbReference>
<keyword evidence="3" id="KW-0067">ATP-binding</keyword>
<dbReference type="Gene3D" id="3.30.300.160">
    <property type="entry name" value="Type II secretion system, protein E, N-terminal domain"/>
    <property type="match status" value="1"/>
</dbReference>
<dbReference type="PROSITE" id="PS00662">
    <property type="entry name" value="T2SP_E"/>
    <property type="match status" value="1"/>
</dbReference>
<dbReference type="InterPro" id="IPR037257">
    <property type="entry name" value="T2SS_E_N_sf"/>
</dbReference>
<dbReference type="FunFam" id="3.30.450.90:FF:000001">
    <property type="entry name" value="Type II secretion system ATPase GspE"/>
    <property type="match status" value="1"/>
</dbReference>
<dbReference type="SUPFAM" id="SSF160246">
    <property type="entry name" value="EspE N-terminal domain-like"/>
    <property type="match status" value="1"/>
</dbReference>
<dbReference type="Gene3D" id="3.30.450.90">
    <property type="match status" value="1"/>
</dbReference>
<dbReference type="Pfam" id="PF05157">
    <property type="entry name" value="MshEN"/>
    <property type="match status" value="1"/>
</dbReference>
<dbReference type="Gene3D" id="1.10.40.70">
    <property type="match status" value="1"/>
</dbReference>
<comment type="caution">
    <text evidence="5">The sequence shown here is derived from an EMBL/GenBank/DDBJ whole genome shotgun (WGS) entry which is preliminary data.</text>
</comment>
<evidence type="ECO:0000256" key="3">
    <source>
        <dbReference type="ARBA" id="ARBA00022840"/>
    </source>
</evidence>
<evidence type="ECO:0000313" key="6">
    <source>
        <dbReference type="Proteomes" id="UP000229641"/>
    </source>
</evidence>
<evidence type="ECO:0000256" key="2">
    <source>
        <dbReference type="ARBA" id="ARBA00022741"/>
    </source>
</evidence>
<dbReference type="Gene3D" id="3.40.50.300">
    <property type="entry name" value="P-loop containing nucleotide triphosphate hydrolases"/>
    <property type="match status" value="1"/>
</dbReference>
<organism evidence="5 6">
    <name type="scientific">Candidatus Ghiorseimicrobium undicola</name>
    <dbReference type="NCBI Taxonomy" id="1974746"/>
    <lineage>
        <taxon>Bacteria</taxon>
        <taxon>Pseudomonadati</taxon>
        <taxon>Candidatus Omnitrophota</taxon>
        <taxon>Candidatus Ghiorseimicrobium</taxon>
    </lineage>
</organism>
<dbReference type="Pfam" id="PF00437">
    <property type="entry name" value="T2SSE"/>
    <property type="match status" value="1"/>
</dbReference>
<evidence type="ECO:0000256" key="1">
    <source>
        <dbReference type="ARBA" id="ARBA00006611"/>
    </source>
</evidence>
<proteinExistence type="inferred from homology"/>
<dbReference type="SUPFAM" id="SSF52540">
    <property type="entry name" value="P-loop containing nucleoside triphosphate hydrolases"/>
    <property type="match status" value="1"/>
</dbReference>
<dbReference type="PANTHER" id="PTHR30258">
    <property type="entry name" value="TYPE II SECRETION SYSTEM PROTEIN GSPE-RELATED"/>
    <property type="match status" value="1"/>
</dbReference>
<dbReference type="InterPro" id="IPR001482">
    <property type="entry name" value="T2SS/T4SS_dom"/>
</dbReference>
<dbReference type="PANTHER" id="PTHR30258:SF1">
    <property type="entry name" value="PROTEIN TRANSPORT PROTEIN HOFB HOMOLOG"/>
    <property type="match status" value="1"/>
</dbReference>
<dbReference type="InterPro" id="IPR007831">
    <property type="entry name" value="T2SS_GspE_N"/>
</dbReference>
<dbReference type="AlphaFoldDB" id="A0A2H0LWB1"/>
<sequence>MARAYLKLGEILIKDGLITEDQLNQALAIQAEHGGRIGEVLVNLKLVTEQNMIAAIAKQLSIPYVSLGTGHLKPAVDQGLEELIPRDYAVKHFVLPLSRNLNSLTCAISDPFDLLLLDNLKKMTGCEINPVIATSTDIETAIDKFYEKASIFKQAIQESYKINKQPYIKDESEEDGLSLDKLIEKAEEAPVVKLVDLIISQAIEERASDIHIEPFKDRISLRYRIDGKLYEIPPPAKHLHLPILSRIKILSNLNIAEKRLPQGGAFFVKIKNRNIDLRVSTIPTIYGEKMVLRILDKESVNLDLSALGFDDKQLADFKKGISAPYGLVFLTGPTGSGKTTTLYAAINAIKSPHKNIVTVEDPVEYRLDGVNQVQIKPDIGLTFAEALRTFLRQDPDVMLVGEVRDLETAQICVRSALTGHLVFSTLHTNDATSAITRLIDIGIESYLLLPSLIMIVAQRLVRKLCPHCKEAYEPEHKKIGTVGIRSDLIYRAKGCDQCANMGYKGRICISEVLLVSNEILDALSEGISLRKVNELARRQNVATLFESGIRKVEQGLTTLEEVMSVALET</sequence>
<evidence type="ECO:0000313" key="5">
    <source>
        <dbReference type="EMBL" id="PIQ88682.1"/>
    </source>
</evidence>
<dbReference type="Proteomes" id="UP000229641">
    <property type="component" value="Unassembled WGS sequence"/>
</dbReference>
<dbReference type="InterPro" id="IPR027417">
    <property type="entry name" value="P-loop_NTPase"/>
</dbReference>
<dbReference type="GO" id="GO:0005886">
    <property type="term" value="C:plasma membrane"/>
    <property type="evidence" value="ECO:0007669"/>
    <property type="project" value="TreeGrafter"/>
</dbReference>
<dbReference type="FunFam" id="3.40.50.300:FF:000398">
    <property type="entry name" value="Type IV pilus assembly ATPase PilB"/>
    <property type="match status" value="1"/>
</dbReference>
<reference evidence="5 6" key="1">
    <citation type="submission" date="2017-09" db="EMBL/GenBank/DDBJ databases">
        <title>Depth-based differentiation of microbial function through sediment-hosted aquifers and enrichment of novel symbionts in the deep terrestrial subsurface.</title>
        <authorList>
            <person name="Probst A.J."/>
            <person name="Ladd B."/>
            <person name="Jarett J.K."/>
            <person name="Geller-Mcgrath D.E."/>
            <person name="Sieber C.M."/>
            <person name="Emerson J.B."/>
            <person name="Anantharaman K."/>
            <person name="Thomas B.C."/>
            <person name="Malmstrom R."/>
            <person name="Stieglmeier M."/>
            <person name="Klingl A."/>
            <person name="Woyke T."/>
            <person name="Ryan C.M."/>
            <person name="Banfield J.F."/>
        </authorList>
    </citation>
    <scope>NUCLEOTIDE SEQUENCE [LARGE SCALE GENOMIC DNA]</scope>
    <source>
        <strain evidence="5">CG11_big_fil_rev_8_21_14_0_20_42_13</strain>
    </source>
</reference>
<dbReference type="CDD" id="cd01129">
    <property type="entry name" value="PulE-GspE-like"/>
    <property type="match status" value="1"/>
</dbReference>
<dbReference type="SMART" id="SM00382">
    <property type="entry name" value="AAA"/>
    <property type="match status" value="1"/>
</dbReference>
<name>A0A2H0LWB1_9BACT</name>
<dbReference type="InterPro" id="IPR003593">
    <property type="entry name" value="AAA+_ATPase"/>
</dbReference>
<feature type="domain" description="Bacterial type II secretion system protein E" evidence="4">
    <location>
        <begin position="391"/>
        <end position="405"/>
    </location>
</feature>
<gene>
    <name evidence="5" type="ORF">COV72_07070</name>
</gene>